<keyword evidence="3" id="KW-0614">Plasmid</keyword>
<feature type="compositionally biased region" description="Basic and acidic residues" evidence="2">
    <location>
        <begin position="671"/>
        <end position="725"/>
    </location>
</feature>
<evidence type="ECO:0000313" key="3">
    <source>
        <dbReference type="EMBL" id="VEU56342.1"/>
    </source>
</evidence>
<feature type="region of interest" description="Disordered" evidence="2">
    <location>
        <begin position="671"/>
        <end position="749"/>
    </location>
</feature>
<evidence type="ECO:0000256" key="2">
    <source>
        <dbReference type="SAM" id="MobiDB-lite"/>
    </source>
</evidence>
<dbReference type="EMBL" id="LR214939">
    <property type="protein sequence ID" value="VEU56342.1"/>
    <property type="molecule type" value="Genomic_DNA"/>
</dbReference>
<feature type="coiled-coil region" evidence="1">
    <location>
        <begin position="92"/>
        <end position="164"/>
    </location>
</feature>
<accession>A0A448ZYJ2</accession>
<dbReference type="RefSeq" id="WP_129619883.1">
    <property type="nucleotide sequence ID" value="NZ_LR214938.2"/>
</dbReference>
<feature type="compositionally biased region" description="Basic and acidic residues" evidence="2">
    <location>
        <begin position="734"/>
        <end position="749"/>
    </location>
</feature>
<feature type="coiled-coil region" evidence="1">
    <location>
        <begin position="225"/>
        <end position="371"/>
    </location>
</feature>
<reference evidence="3" key="1">
    <citation type="submission" date="2019-01" db="EMBL/GenBank/DDBJ databases">
        <authorList>
            <consortium name="Pathogen Informatics"/>
        </authorList>
    </citation>
    <scope>NUCLEOTIDE SEQUENCE [LARGE SCALE GENOMIC DNA]</scope>
    <source>
        <strain evidence="3">NCTC10113</strain>
    </source>
</reference>
<keyword evidence="1" id="KW-0175">Coiled coil</keyword>
<name>A0A448ZYJ2_METSV</name>
<proteinExistence type="predicted"/>
<feature type="coiled-coil region" evidence="1">
    <location>
        <begin position="411"/>
        <end position="463"/>
    </location>
</feature>
<dbReference type="Gene3D" id="1.10.287.1490">
    <property type="match status" value="1"/>
</dbReference>
<feature type="coiled-coil region" evidence="1">
    <location>
        <begin position="1060"/>
        <end position="1100"/>
    </location>
</feature>
<gene>
    <name evidence="3" type="ORF">NCTC10113_01246</name>
</gene>
<feature type="coiled-coil region" evidence="1">
    <location>
        <begin position="860"/>
        <end position="915"/>
    </location>
</feature>
<evidence type="ECO:0000256" key="1">
    <source>
        <dbReference type="SAM" id="Coils"/>
    </source>
</evidence>
<geneLocation type="plasmid" evidence="3">
    <name>2</name>
</geneLocation>
<sequence>MDISKKKKTAIILGASAAVLATSAIITGIVYSKMNRQKPIDDDQKIIDAGISQDDNINQKPSSWDSKTEEKFNKLVKYAEALTRALKTSSANARKSMSVQNLKNEIERLKNLIDKAEKVMPILDESITNLEKYKVKKDKLTEVRNELNKALNDAKDALDFANLAYNKMINNKSLMQSKINELIKLIDETIKKSQSAVYQKQIKSFIDKLTDCNNVGENFVKDAERLNLETEKTNLIAAIKRSKAEIKRLEELLKNPQSEEQKKEALKKAIEQFEKDVNEIVAKVDTTTDLEDMKDLSKQIDELKSLGKDYKNDAEQLGLNDEANKVNEAIKKLEDAKTKIEQKIAQKEQEVDKLKKDVKKLLEDLDVAMGECINAKTIDEFDAAISKLAKLIADGETLLTKTKEAKLVDETSELETKLERAKKVLEQTKEKRDAKSKIVDEWKTKINDEINALKAKVDATKNVNTIATLEPALKELENAINHANGILSDANNFEEKTKIQAEINQLTQAIADANAEKQTSAQRLEQLKNINAELVRKTNEAIQKANAAIEEAKNNQNSDDKSKLETIIANLNDAKTQLDTTKTEVSQESSLVKQIEDKTTEVNEWITKISDQKQKVEQKEAEIAQKKQEINNQIKELNKKQKDLENVAKGNDKEKINDAIKKLEEEIDKAKKLHDDNKNEPKLNEDNQRLQDKIDEAKHKIDDVKAAEELKDKQEKAKEQVKKAEEDLEKAKKKAEDELAKPDPDLNKLEEAKKDLDKAIEDAKKAEQAAEDAKLDDKKQEIHEKIDDAKQTQKNLNDKIDEINKKNLNAIKKRINDSIDDLQNAINDANSAISDTHNLEKVNAALGKITTSITNANDVKQDVEAHKDQYLTEFNKLQSKIEEAIQKQSTLQTQKTNIEKERAKADEEFNKFKEKVNKIISDYEANNTTSAAVRKSIQDLEQATLDANVLESKTQIIAYNALLAKISILKSTISTNLAKMRLKLSQLEEAEQKEEDRINQIKAEVNTMISNLNSGIHEVEKEHTTSTSLRSDISALESIIELAKKLLLKTDTSPKLSTEKTNLNNKIIEANAAIKNANIKKQQLIEQENAIQELEDFSNNVTLTVNDRNRLASTVSPSELTLNQTNTNYEVKYDSWLNPNDKEGKLEVEVTIKHKKYPKINKTYFLKIFDFKKTFEIPEITSNFEEYLDFKKHPENMLKDTLLSKINKFKNKTIDENKKIFNELFKFKNILPSNVEFDYLSLNNDGYNVSMKFKGRSIVSRDREGTLHYDDFVQEKQINLEKLNDIIKWENTRYIAYRGFMAGNKYVYHANDMNNEIHIDKVKEKFKDKILTTSLIEETLNWLVPISKKWRDICKALFDENKNSAGWLHGVYPSLSARPFNAYNEK</sequence>
<feature type="coiled-coil region" evidence="1">
    <location>
        <begin position="977"/>
        <end position="1004"/>
    </location>
</feature>
<protein>
    <submittedName>
        <fullName evidence="3">Chromosome segregation protein SMC</fullName>
    </submittedName>
</protein>
<organism evidence="3">
    <name type="scientific">Metamycoplasma salivarium</name>
    <name type="common">Mycoplasma salivarium</name>
    <dbReference type="NCBI Taxonomy" id="2124"/>
    <lineage>
        <taxon>Bacteria</taxon>
        <taxon>Bacillati</taxon>
        <taxon>Mycoplasmatota</taxon>
        <taxon>Mycoplasmoidales</taxon>
        <taxon>Metamycoplasmataceae</taxon>
        <taxon>Metamycoplasma</taxon>
    </lineage>
</organism>